<evidence type="ECO:0000313" key="4">
    <source>
        <dbReference type="EMBL" id="CEJ80872.1"/>
    </source>
</evidence>
<dbReference type="Proteomes" id="UP000039046">
    <property type="component" value="Unassembled WGS sequence"/>
</dbReference>
<feature type="compositionally biased region" description="Basic residues" evidence="2">
    <location>
        <begin position="178"/>
        <end position="188"/>
    </location>
</feature>
<feature type="region of interest" description="Disordered" evidence="2">
    <location>
        <begin position="54"/>
        <end position="76"/>
    </location>
</feature>
<feature type="region of interest" description="Disordered" evidence="2">
    <location>
        <begin position="434"/>
        <end position="477"/>
    </location>
</feature>
<feature type="region of interest" description="Disordered" evidence="2">
    <location>
        <begin position="324"/>
        <end position="409"/>
    </location>
</feature>
<evidence type="ECO:0000256" key="2">
    <source>
        <dbReference type="SAM" id="MobiDB-lite"/>
    </source>
</evidence>
<dbReference type="OrthoDB" id="4097086at2759"/>
<dbReference type="EMBL" id="CDHN01000001">
    <property type="protein sequence ID" value="CEJ80872.1"/>
    <property type="molecule type" value="Genomic_DNA"/>
</dbReference>
<gene>
    <name evidence="4" type="ORF">VHEMI01031</name>
</gene>
<feature type="compositionally biased region" description="Polar residues" evidence="2">
    <location>
        <begin position="324"/>
        <end position="336"/>
    </location>
</feature>
<evidence type="ECO:0000256" key="1">
    <source>
        <dbReference type="SAM" id="Coils"/>
    </source>
</evidence>
<protein>
    <recommendedName>
        <fullName evidence="3">DUF4048 domain-containing protein</fullName>
    </recommendedName>
</protein>
<sequence>MTASLLRTCAADCSLHFFHDHRRLARPLSSAGAASTAAILARPWLRNTTVRAAPSVHSPIQHRHPRRRSKHHRNNSLTKIAASIDSLDRCRIELDMASNQEFRRRPSVADKSSPIDSSSPISTATTTTLFSPTPDKSSPNAPTINQLAARPARVIRHGRHGSEAMPPPPAPMDGSSSRTRRQFGHVRGHSTTSASRHANRLSLTLPIVIPQSDSGRLPTSFSASSITSIPQSPVDTPDKPDLSDPNDFIIAIAAQERKVLELREELSRAEADLVALKRKWASKEAFSKRAETLPMESPLATPIPDEAASPTRQSVDIDRRKMLLQNQTSVPATPTQNRRRVLRGGHTRTLSLLSPVRNAPSFTVHEDNSIDVPPPTQQEPRQRPESLQGPPLVKRTSWQPRTQPVPTGVPQLVEDFKLGLRAFVEDIRQITVGDEPSISQSSKTASSQEPLSTSQREPSAEAERAKRRSATLSSEQVHGVIAAPAKAKTVKQKQFSWTPLGFDALDDDDWSNWDSPMSNKSTRWSGSTAHGGATEEIYNAEAAEDAETPLKARKTTSNPLLPPKFEELLPSMVNKLSPSNIKRATSHLMDEWEKSLIPPEERNKENTPKNAGSALNEPLWRSCIHHNREHGLGHYT</sequence>
<feature type="region of interest" description="Disordered" evidence="2">
    <location>
        <begin position="102"/>
        <end position="143"/>
    </location>
</feature>
<keyword evidence="5" id="KW-1185">Reference proteome</keyword>
<feature type="compositionally biased region" description="Low complexity" evidence="2">
    <location>
        <begin position="112"/>
        <end position="134"/>
    </location>
</feature>
<feature type="domain" description="DUF4048" evidence="3">
    <location>
        <begin position="411"/>
        <end position="482"/>
    </location>
</feature>
<dbReference type="HOGENOM" id="CLU_016967_2_1_1"/>
<keyword evidence="1" id="KW-0175">Coiled coil</keyword>
<proteinExistence type="predicted"/>
<feature type="region of interest" description="Disordered" evidence="2">
    <location>
        <begin position="219"/>
        <end position="241"/>
    </location>
</feature>
<reference evidence="4 5" key="1">
    <citation type="journal article" date="2015" name="Genome Announc.">
        <title>Draft Genome Sequence and Gene Annotation of the Entomopathogenic Fungus Verticillium hemipterigenum.</title>
        <authorList>
            <person name="Horn F."/>
            <person name="Habel A."/>
            <person name="Scharf D.H."/>
            <person name="Dworschak J."/>
            <person name="Brakhage A.A."/>
            <person name="Guthke R."/>
            <person name="Hertweck C."/>
            <person name="Linde J."/>
        </authorList>
    </citation>
    <scope>NUCLEOTIDE SEQUENCE [LARGE SCALE GENOMIC DNA]</scope>
</reference>
<organism evidence="4 5">
    <name type="scientific">[Torrubiella] hemipterigena</name>
    <dbReference type="NCBI Taxonomy" id="1531966"/>
    <lineage>
        <taxon>Eukaryota</taxon>
        <taxon>Fungi</taxon>
        <taxon>Dikarya</taxon>
        <taxon>Ascomycota</taxon>
        <taxon>Pezizomycotina</taxon>
        <taxon>Sordariomycetes</taxon>
        <taxon>Hypocreomycetidae</taxon>
        <taxon>Hypocreales</taxon>
        <taxon>Clavicipitaceae</taxon>
        <taxon>Clavicipitaceae incertae sedis</taxon>
        <taxon>'Torrubiella' clade</taxon>
    </lineage>
</organism>
<name>A0A0A1T3L5_9HYPO</name>
<feature type="compositionally biased region" description="Basic residues" evidence="2">
    <location>
        <begin position="337"/>
        <end position="346"/>
    </location>
</feature>
<evidence type="ECO:0000313" key="5">
    <source>
        <dbReference type="Proteomes" id="UP000039046"/>
    </source>
</evidence>
<feature type="compositionally biased region" description="Low complexity" evidence="2">
    <location>
        <begin position="437"/>
        <end position="447"/>
    </location>
</feature>
<feature type="compositionally biased region" description="Polar residues" evidence="2">
    <location>
        <begin position="396"/>
        <end position="405"/>
    </location>
</feature>
<feature type="region of interest" description="Disordered" evidence="2">
    <location>
        <begin position="159"/>
        <end position="198"/>
    </location>
</feature>
<evidence type="ECO:0000259" key="3">
    <source>
        <dbReference type="Pfam" id="PF13257"/>
    </source>
</evidence>
<feature type="compositionally biased region" description="Polar residues" evidence="2">
    <location>
        <begin position="219"/>
        <end position="234"/>
    </location>
</feature>
<accession>A0A0A1T3L5</accession>
<feature type="compositionally biased region" description="Basic residues" evidence="2">
    <location>
        <begin position="60"/>
        <end position="74"/>
    </location>
</feature>
<dbReference type="InterPro" id="IPR025122">
    <property type="entry name" value="DUF4048"/>
</dbReference>
<dbReference type="Pfam" id="PF13257">
    <property type="entry name" value="DUF4048"/>
    <property type="match status" value="1"/>
</dbReference>
<dbReference type="AlphaFoldDB" id="A0A0A1T3L5"/>
<feature type="coiled-coil region" evidence="1">
    <location>
        <begin position="252"/>
        <end position="279"/>
    </location>
</feature>